<keyword evidence="3" id="KW-0804">Transcription</keyword>
<organism evidence="5 6">
    <name type="scientific">Cohnella candidum</name>
    <dbReference type="NCBI Taxonomy" id="2674991"/>
    <lineage>
        <taxon>Bacteria</taxon>
        <taxon>Bacillati</taxon>
        <taxon>Bacillota</taxon>
        <taxon>Bacilli</taxon>
        <taxon>Bacillales</taxon>
        <taxon>Paenibacillaceae</taxon>
        <taxon>Cohnella</taxon>
    </lineage>
</organism>
<keyword evidence="6" id="KW-1185">Reference proteome</keyword>
<dbReference type="InterPro" id="IPR018062">
    <property type="entry name" value="HTH_AraC-typ_CS"/>
</dbReference>
<sequence>MTTTYFTILMKHLEQMQIEVASASETEVGAISVKPRDVVYDCNRFLYVRSGKGRLWALGKELELVPGTLCILLAGTPHRVAVDPGEVLNIQWCHFHASYGDRDIYRTLNLPISVWVENKSAVSQLFDRLIQELKKDQLTSRLRVKAIMLELVSMYLEELPKGIGKVYPTQELQKIDTVLQYIDEHMAENITVEELARQVYLHPNYFIVFFKAMLGYSPIQYVNHRRMETAKALLLQPECNVSDVAARVGMQIYYFSRMFKAHTGLTPSRYRKQSLGIAESGTDAEPGAGAEE</sequence>
<dbReference type="Pfam" id="PF12833">
    <property type="entry name" value="HTH_18"/>
    <property type="match status" value="1"/>
</dbReference>
<dbReference type="InterPro" id="IPR037923">
    <property type="entry name" value="HTH-like"/>
</dbReference>
<evidence type="ECO:0000313" key="5">
    <source>
        <dbReference type="EMBL" id="AYQ75290.1"/>
    </source>
</evidence>
<evidence type="ECO:0000259" key="4">
    <source>
        <dbReference type="PROSITE" id="PS01124"/>
    </source>
</evidence>
<dbReference type="Proteomes" id="UP000269097">
    <property type="component" value="Chromosome"/>
</dbReference>
<reference evidence="5 6" key="1">
    <citation type="submission" date="2018-10" db="EMBL/GenBank/DDBJ databases">
        <title>Genome Sequence of Cohnella sp.</title>
        <authorList>
            <person name="Srinivasan S."/>
            <person name="Kim M.K."/>
        </authorList>
    </citation>
    <scope>NUCLEOTIDE SEQUENCE [LARGE SCALE GENOMIC DNA]</scope>
    <source>
        <strain evidence="5 6">18JY8-7</strain>
    </source>
</reference>
<proteinExistence type="predicted"/>
<evidence type="ECO:0000313" key="6">
    <source>
        <dbReference type="Proteomes" id="UP000269097"/>
    </source>
</evidence>
<keyword evidence="1" id="KW-0805">Transcription regulation</keyword>
<dbReference type="Gene3D" id="2.60.120.10">
    <property type="entry name" value="Jelly Rolls"/>
    <property type="match status" value="1"/>
</dbReference>
<dbReference type="PANTHER" id="PTHR43280">
    <property type="entry name" value="ARAC-FAMILY TRANSCRIPTIONAL REGULATOR"/>
    <property type="match status" value="1"/>
</dbReference>
<dbReference type="SUPFAM" id="SSF51215">
    <property type="entry name" value="Regulatory protein AraC"/>
    <property type="match status" value="1"/>
</dbReference>
<gene>
    <name evidence="5" type="ORF">EAV92_23760</name>
</gene>
<dbReference type="SUPFAM" id="SSF46689">
    <property type="entry name" value="Homeodomain-like"/>
    <property type="match status" value="2"/>
</dbReference>
<dbReference type="AlphaFoldDB" id="A0A3G3K4G3"/>
<dbReference type="RefSeq" id="WP_123043371.1">
    <property type="nucleotide sequence ID" value="NZ_CP033433.1"/>
</dbReference>
<dbReference type="GO" id="GO:0043565">
    <property type="term" value="F:sequence-specific DNA binding"/>
    <property type="evidence" value="ECO:0007669"/>
    <property type="project" value="InterPro"/>
</dbReference>
<dbReference type="GO" id="GO:0003700">
    <property type="term" value="F:DNA-binding transcription factor activity"/>
    <property type="evidence" value="ECO:0007669"/>
    <property type="project" value="InterPro"/>
</dbReference>
<evidence type="ECO:0000256" key="2">
    <source>
        <dbReference type="ARBA" id="ARBA00023125"/>
    </source>
</evidence>
<dbReference type="PROSITE" id="PS00041">
    <property type="entry name" value="HTH_ARAC_FAMILY_1"/>
    <property type="match status" value="1"/>
</dbReference>
<dbReference type="InterPro" id="IPR003313">
    <property type="entry name" value="AraC-bd"/>
</dbReference>
<dbReference type="Pfam" id="PF02311">
    <property type="entry name" value="AraC_binding"/>
    <property type="match status" value="1"/>
</dbReference>
<feature type="domain" description="HTH araC/xylS-type" evidence="4">
    <location>
        <begin position="176"/>
        <end position="273"/>
    </location>
</feature>
<name>A0A3G3K4G3_9BACL</name>
<keyword evidence="2" id="KW-0238">DNA-binding</keyword>
<dbReference type="InterPro" id="IPR009057">
    <property type="entry name" value="Homeodomain-like_sf"/>
</dbReference>
<dbReference type="SMART" id="SM00342">
    <property type="entry name" value="HTH_ARAC"/>
    <property type="match status" value="1"/>
</dbReference>
<dbReference type="PANTHER" id="PTHR43280:SF2">
    <property type="entry name" value="HTH-TYPE TRANSCRIPTIONAL REGULATOR EXSA"/>
    <property type="match status" value="1"/>
</dbReference>
<dbReference type="InterPro" id="IPR014710">
    <property type="entry name" value="RmlC-like_jellyroll"/>
</dbReference>
<dbReference type="EMBL" id="CP033433">
    <property type="protein sequence ID" value="AYQ75290.1"/>
    <property type="molecule type" value="Genomic_DNA"/>
</dbReference>
<dbReference type="InterPro" id="IPR018060">
    <property type="entry name" value="HTH_AraC"/>
</dbReference>
<dbReference type="Gene3D" id="1.10.10.60">
    <property type="entry name" value="Homeodomain-like"/>
    <property type="match status" value="2"/>
</dbReference>
<protein>
    <submittedName>
        <fullName evidence="5">AraC family transcriptional regulator</fullName>
    </submittedName>
</protein>
<evidence type="ECO:0000256" key="1">
    <source>
        <dbReference type="ARBA" id="ARBA00023015"/>
    </source>
</evidence>
<evidence type="ECO:0000256" key="3">
    <source>
        <dbReference type="ARBA" id="ARBA00023163"/>
    </source>
</evidence>
<accession>A0A3G3K4G3</accession>
<dbReference type="PROSITE" id="PS01124">
    <property type="entry name" value="HTH_ARAC_FAMILY_2"/>
    <property type="match status" value="1"/>
</dbReference>
<dbReference type="KEGG" id="coh:EAV92_23760"/>